<evidence type="ECO:0000313" key="4">
    <source>
        <dbReference type="Proteomes" id="UP001595710"/>
    </source>
</evidence>
<comment type="caution">
    <text evidence="3">The sequence shown here is derived from an EMBL/GenBank/DDBJ whole genome shotgun (WGS) entry which is preliminary data.</text>
</comment>
<dbReference type="RefSeq" id="WP_377362781.1">
    <property type="nucleotide sequence ID" value="NZ_JBHRYN010000010.1"/>
</dbReference>
<dbReference type="Pfam" id="PF01841">
    <property type="entry name" value="Transglut_core"/>
    <property type="match status" value="1"/>
</dbReference>
<dbReference type="EMBL" id="JBHRYN010000010">
    <property type="protein sequence ID" value="MFC3701701.1"/>
    <property type="molecule type" value="Genomic_DNA"/>
</dbReference>
<dbReference type="InterPro" id="IPR002931">
    <property type="entry name" value="Transglutaminase-like"/>
</dbReference>
<dbReference type="Gene3D" id="3.10.620.30">
    <property type="match status" value="1"/>
</dbReference>
<feature type="transmembrane region" description="Helical" evidence="1">
    <location>
        <begin position="982"/>
        <end position="1003"/>
    </location>
</feature>
<feature type="transmembrane region" description="Helical" evidence="1">
    <location>
        <begin position="957"/>
        <end position="976"/>
    </location>
</feature>
<reference evidence="4" key="1">
    <citation type="journal article" date="2019" name="Int. J. Syst. Evol. Microbiol.">
        <title>The Global Catalogue of Microorganisms (GCM) 10K type strain sequencing project: providing services to taxonomists for standard genome sequencing and annotation.</title>
        <authorList>
            <consortium name="The Broad Institute Genomics Platform"/>
            <consortium name="The Broad Institute Genome Sequencing Center for Infectious Disease"/>
            <person name="Wu L."/>
            <person name="Ma J."/>
        </authorList>
    </citation>
    <scope>NUCLEOTIDE SEQUENCE [LARGE SCALE GENOMIC DNA]</scope>
    <source>
        <strain evidence="4">CECT 8288</strain>
    </source>
</reference>
<sequence>MYQYAYYSPAAVVIELNQAQLNSLRYGPALEEQTPLDELGTTLQSVKELTNLTLSGVDDYQESKKLSLDEVLQFMGVKTDAGMNLTELETKLDRIIELETVALDSFNDMHEYLIEIDADSVIFERHDAAVEKFKTAMQPVKDIRSAFNTAGSLDEQQRLLNELDDYLSTQQFKKTHTAEDFENGSLPFGPRNLQAREPLLDLSSLESSLYDPVNVASNSLTQDILRGLTAPSPEPNAEDLAETEEAPQTQEIIDLAESLNNDPVEIYNWVYNNIYSIPSYGAIQGAQYTMDLKAGNPFDTSALLLALLRAAGTPARYAYGTIQVPVEQAMNWVGGAEVPEAATNVMLQGGIPTVLQSYNGEITHVKMEHIWVEAWVDYEPSRGLVNNEGDHWIPMDASFKQYDFEAGMDLKSAVPFDAEGLINDLMATGTVDEQAGYVQGLDQSKIQQALSDYQSVVEAYINNQTPTATVGEVLGLQQLPIKQRGPLDAGLQYQVVDRASQIQAIPDSLKQKFRIKLDYDSWGSNALDETYNTVSLAGKNIAISFEPATQSDIDLITSYLPKLQENGDIDITKFPDQLPGYLIHVTPELTIDGETITSLNNIAMGTELTSYYAMYDPSFGWSQSKNRPIAGEYIAIGLDLQGIAPTFMENLQKDIKKVGQDIEDTNITGLDKHLISGKILQSVLYSYFAFNNIHDELSSRNTGQLIYRAPSYGQFHNNINSQYWFGIPRNVSFPGVTMDIDRLAITSSDKSNDHDLNKAVNQSNGMRMSFLENWIPEVMLSTNLEQLDGISASKALSFASDLGQKIYTLNINSISQLNSIEIDSQARAEIIESLRSNKVVIVHEKPIALGKWTGSGYVILDSSGAGAYKISGGYNGSETTSSNLLIGSGALLAVTDTYAGKKTPTKPWFSESLKKIWKQGLASKATGYLGLGVSILMALTDDSLAWSDKLAQISMNLLGFGVTAYVASALVAATAIPLVAAVLLSVLIAMALAVAVTYINSYYFSMSTWRLKPDLRGRLT</sequence>
<gene>
    <name evidence="3" type="ORF">ACFOND_08635</name>
</gene>
<dbReference type="InterPro" id="IPR038765">
    <property type="entry name" value="Papain-like_cys_pep_sf"/>
</dbReference>
<feature type="domain" description="Transglutaminase-like" evidence="2">
    <location>
        <begin position="257"/>
        <end position="397"/>
    </location>
</feature>
<evidence type="ECO:0000256" key="1">
    <source>
        <dbReference type="SAM" id="Phobius"/>
    </source>
</evidence>
<name>A0ABV7WS96_9GAMM</name>
<proteinExistence type="predicted"/>
<keyword evidence="4" id="KW-1185">Reference proteome</keyword>
<organism evidence="3 4">
    <name type="scientific">Reinekea marina</name>
    <dbReference type="NCBI Taxonomy" id="1310421"/>
    <lineage>
        <taxon>Bacteria</taxon>
        <taxon>Pseudomonadati</taxon>
        <taxon>Pseudomonadota</taxon>
        <taxon>Gammaproteobacteria</taxon>
        <taxon>Oceanospirillales</taxon>
        <taxon>Saccharospirillaceae</taxon>
        <taxon>Reinekea</taxon>
    </lineage>
</organism>
<accession>A0ABV7WS96</accession>
<dbReference type="Proteomes" id="UP001595710">
    <property type="component" value="Unassembled WGS sequence"/>
</dbReference>
<keyword evidence="1" id="KW-1133">Transmembrane helix</keyword>
<keyword evidence="1" id="KW-0472">Membrane</keyword>
<evidence type="ECO:0000259" key="2">
    <source>
        <dbReference type="Pfam" id="PF01841"/>
    </source>
</evidence>
<dbReference type="SUPFAM" id="SSF54001">
    <property type="entry name" value="Cysteine proteinases"/>
    <property type="match status" value="1"/>
</dbReference>
<keyword evidence="1" id="KW-0812">Transmembrane</keyword>
<feature type="transmembrane region" description="Helical" evidence="1">
    <location>
        <begin position="925"/>
        <end position="945"/>
    </location>
</feature>
<evidence type="ECO:0000313" key="3">
    <source>
        <dbReference type="EMBL" id="MFC3701701.1"/>
    </source>
</evidence>
<protein>
    <submittedName>
        <fullName evidence="3">Transglutaminase domain-containing protein</fullName>
    </submittedName>
</protein>